<keyword evidence="3" id="KW-0460">Magnesium</keyword>
<evidence type="ECO:0000256" key="1">
    <source>
        <dbReference type="ARBA" id="ARBA00005432"/>
    </source>
</evidence>
<accession>A0AAV7YKR9</accession>
<dbReference type="FunFam" id="3.40.1180.10:FF:000005">
    <property type="entry name" value="Alkyl transferase"/>
    <property type="match status" value="1"/>
</dbReference>
<name>A0AAV7YKR9_9EUKA</name>
<dbReference type="PANTHER" id="PTHR10291:SF43">
    <property type="entry name" value="DEHYDRODOLICHYL DIPHOSPHATE SYNTHASE COMPLEX SUBUNIT DHDDS"/>
    <property type="match status" value="1"/>
</dbReference>
<evidence type="ECO:0000313" key="5">
    <source>
        <dbReference type="EMBL" id="KAJ3430373.1"/>
    </source>
</evidence>
<dbReference type="Pfam" id="PF01255">
    <property type="entry name" value="Prenyltransf"/>
    <property type="match status" value="1"/>
</dbReference>
<dbReference type="Proteomes" id="UP001146793">
    <property type="component" value="Unassembled WGS sequence"/>
</dbReference>
<dbReference type="PROSITE" id="PS01066">
    <property type="entry name" value="UPP_SYNTHASE"/>
    <property type="match status" value="1"/>
</dbReference>
<dbReference type="GO" id="GO:0016094">
    <property type="term" value="P:polyprenol biosynthetic process"/>
    <property type="evidence" value="ECO:0007669"/>
    <property type="project" value="TreeGrafter"/>
</dbReference>
<sequence length="306" mass="35652">MKKLSWASKLLCRVVQSGKIPNHIAFIMDGNRRFATTQNLSRHKGHLFGFHKLEETLQWCSELGIKNVTVYAFSIENYKRPKKEVQTLMNLAKKKFQSVIDDPRFIAKLGIKIRIVGERSLIPKELKIIGAKVEQITKQNTKGTLNVCLSYTSRNEIVQGIRDITSCLQENKEQSKKKNNNNKDQFLNNNQIDTNLFDQSLLLSDSGKPDLLVRTSGECRLSDFMLWQVSDAVISFLPAYWPDFKLHHLLWVILWFQQKEKSKKNNTNQTKLSQENQKILETIKKKRAKKIDKYAQMYDQEYLTNK</sequence>
<dbReference type="SUPFAM" id="SSF64005">
    <property type="entry name" value="Undecaprenyl diphosphate synthase"/>
    <property type="match status" value="1"/>
</dbReference>
<reference evidence="5" key="1">
    <citation type="submission" date="2022-08" db="EMBL/GenBank/DDBJ databases">
        <title>Novel sulphate-reducing endosymbionts in the free-living metamonad Anaeramoeba.</title>
        <authorList>
            <person name="Jerlstrom-Hultqvist J."/>
            <person name="Cepicka I."/>
            <person name="Gallot-Lavallee L."/>
            <person name="Salas-Leiva D."/>
            <person name="Curtis B.A."/>
            <person name="Zahonova K."/>
            <person name="Pipaliya S."/>
            <person name="Dacks J."/>
            <person name="Roger A.J."/>
        </authorList>
    </citation>
    <scope>NUCLEOTIDE SEQUENCE</scope>
    <source>
        <strain evidence="5">Busselton2</strain>
    </source>
</reference>
<dbReference type="PANTHER" id="PTHR10291">
    <property type="entry name" value="DEHYDRODOLICHYL DIPHOSPHATE SYNTHASE FAMILY MEMBER"/>
    <property type="match status" value="1"/>
</dbReference>
<dbReference type="NCBIfam" id="TIGR00055">
    <property type="entry name" value="uppS"/>
    <property type="match status" value="1"/>
</dbReference>
<organism evidence="5 6">
    <name type="scientific">Anaeramoeba flamelloides</name>
    <dbReference type="NCBI Taxonomy" id="1746091"/>
    <lineage>
        <taxon>Eukaryota</taxon>
        <taxon>Metamonada</taxon>
        <taxon>Anaeramoebidae</taxon>
        <taxon>Anaeramoeba</taxon>
    </lineage>
</organism>
<dbReference type="InterPro" id="IPR018520">
    <property type="entry name" value="UPP_synth-like_CS"/>
</dbReference>
<dbReference type="EMBL" id="JANTQA010000051">
    <property type="protein sequence ID" value="KAJ3430373.1"/>
    <property type="molecule type" value="Genomic_DNA"/>
</dbReference>
<dbReference type="EC" id="2.5.1.-" evidence="4"/>
<dbReference type="CDD" id="cd00475">
    <property type="entry name" value="Cis_IPPS"/>
    <property type="match status" value="1"/>
</dbReference>
<protein>
    <recommendedName>
        <fullName evidence="4">Alkyl transferase</fullName>
        <ecNumber evidence="4">2.5.1.-</ecNumber>
    </recommendedName>
</protein>
<evidence type="ECO:0000256" key="2">
    <source>
        <dbReference type="ARBA" id="ARBA00022679"/>
    </source>
</evidence>
<keyword evidence="2 4" id="KW-0808">Transferase</keyword>
<dbReference type="InterPro" id="IPR036424">
    <property type="entry name" value="UPP_synth-like_sf"/>
</dbReference>
<evidence type="ECO:0000256" key="4">
    <source>
        <dbReference type="RuleBase" id="RU363018"/>
    </source>
</evidence>
<dbReference type="GO" id="GO:0045547">
    <property type="term" value="F:ditrans,polycis-polyprenyl diphosphate synthase [(2E,6E)-farnesyl diphosphate specific] activity"/>
    <property type="evidence" value="ECO:0007669"/>
    <property type="project" value="TreeGrafter"/>
</dbReference>
<gene>
    <name evidence="5" type="ORF">M0812_23378</name>
</gene>
<dbReference type="AlphaFoldDB" id="A0AAV7YKR9"/>
<proteinExistence type="inferred from homology"/>
<evidence type="ECO:0000256" key="3">
    <source>
        <dbReference type="ARBA" id="ARBA00022842"/>
    </source>
</evidence>
<evidence type="ECO:0000313" key="6">
    <source>
        <dbReference type="Proteomes" id="UP001146793"/>
    </source>
</evidence>
<dbReference type="GO" id="GO:0005783">
    <property type="term" value="C:endoplasmic reticulum"/>
    <property type="evidence" value="ECO:0007669"/>
    <property type="project" value="TreeGrafter"/>
</dbReference>
<comment type="similarity">
    <text evidence="1 4">Belongs to the UPP synthase family.</text>
</comment>
<dbReference type="Gene3D" id="3.40.1180.10">
    <property type="entry name" value="Decaprenyl diphosphate synthase-like"/>
    <property type="match status" value="1"/>
</dbReference>
<comment type="caution">
    <text evidence="5">The sequence shown here is derived from an EMBL/GenBank/DDBJ whole genome shotgun (WGS) entry which is preliminary data.</text>
</comment>
<dbReference type="InterPro" id="IPR001441">
    <property type="entry name" value="UPP_synth-like"/>
</dbReference>
<dbReference type="HAMAP" id="MF_01139">
    <property type="entry name" value="ISPT"/>
    <property type="match status" value="1"/>
</dbReference>